<keyword evidence="11" id="KW-0294">Fucose metabolism</keyword>
<evidence type="ECO:0000256" key="12">
    <source>
        <dbReference type="ARBA" id="ARBA00023277"/>
    </source>
</evidence>
<keyword evidence="10" id="KW-0325">Glycoprotein</keyword>
<organism evidence="14 15">
    <name type="scientific">Cocos nucifera</name>
    <name type="common">Coconut palm</name>
    <dbReference type="NCBI Taxonomy" id="13894"/>
    <lineage>
        <taxon>Eukaryota</taxon>
        <taxon>Viridiplantae</taxon>
        <taxon>Streptophyta</taxon>
        <taxon>Embryophyta</taxon>
        <taxon>Tracheophyta</taxon>
        <taxon>Spermatophyta</taxon>
        <taxon>Magnoliopsida</taxon>
        <taxon>Liliopsida</taxon>
        <taxon>Arecaceae</taxon>
        <taxon>Arecoideae</taxon>
        <taxon>Cocoseae</taxon>
        <taxon>Attaleinae</taxon>
        <taxon>Cocos</taxon>
    </lineage>
</organism>
<dbReference type="PANTHER" id="PTHR31741">
    <property type="entry name" value="OS02G0726500 PROTEIN-RELATED"/>
    <property type="match status" value="1"/>
</dbReference>
<dbReference type="OrthoDB" id="1919881at2759"/>
<evidence type="ECO:0000256" key="13">
    <source>
        <dbReference type="ARBA" id="ARBA00030350"/>
    </source>
</evidence>
<dbReference type="GO" id="GO:0016020">
    <property type="term" value="C:membrane"/>
    <property type="evidence" value="ECO:0007669"/>
    <property type="project" value="UniProtKB-SubCell"/>
</dbReference>
<evidence type="ECO:0000256" key="1">
    <source>
        <dbReference type="ARBA" id="ARBA00004606"/>
    </source>
</evidence>
<keyword evidence="12" id="KW-0119">Carbohydrate metabolism</keyword>
<evidence type="ECO:0000256" key="9">
    <source>
        <dbReference type="ARBA" id="ARBA00023136"/>
    </source>
</evidence>
<dbReference type="GO" id="GO:0005794">
    <property type="term" value="C:Golgi apparatus"/>
    <property type="evidence" value="ECO:0007669"/>
    <property type="project" value="TreeGrafter"/>
</dbReference>
<comment type="similarity">
    <text evidence="3">Belongs to the glycosyltransferase GT106 family.</text>
</comment>
<dbReference type="InterPro" id="IPR019378">
    <property type="entry name" value="GDP-Fuc_O-FucTrfase"/>
</dbReference>
<evidence type="ECO:0000256" key="11">
    <source>
        <dbReference type="ARBA" id="ARBA00023253"/>
    </source>
</evidence>
<proteinExistence type="inferred from homology"/>
<evidence type="ECO:0000256" key="4">
    <source>
        <dbReference type="ARBA" id="ARBA00022676"/>
    </source>
</evidence>
<keyword evidence="4" id="KW-0328">Glycosyltransferase</keyword>
<dbReference type="Proteomes" id="UP000797356">
    <property type="component" value="Chromosome 1"/>
</dbReference>
<evidence type="ECO:0000256" key="6">
    <source>
        <dbReference type="ARBA" id="ARBA00022692"/>
    </source>
</evidence>
<evidence type="ECO:0000256" key="10">
    <source>
        <dbReference type="ARBA" id="ARBA00023180"/>
    </source>
</evidence>
<dbReference type="GO" id="GO:0016757">
    <property type="term" value="F:glycosyltransferase activity"/>
    <property type="evidence" value="ECO:0007669"/>
    <property type="project" value="UniProtKB-KW"/>
</dbReference>
<evidence type="ECO:0000256" key="3">
    <source>
        <dbReference type="ARBA" id="ARBA00007737"/>
    </source>
</evidence>
<dbReference type="EMBL" id="CM017872">
    <property type="protein sequence ID" value="KAG1327457.1"/>
    <property type="molecule type" value="Genomic_DNA"/>
</dbReference>
<keyword evidence="6" id="KW-0812">Transmembrane</keyword>
<gene>
    <name evidence="14" type="ORF">COCNU_01G013910</name>
</gene>
<comment type="caution">
    <text evidence="14">The sequence shown here is derived from an EMBL/GenBank/DDBJ whole genome shotgun (WGS) entry which is preliminary data.</text>
</comment>
<dbReference type="Pfam" id="PF10250">
    <property type="entry name" value="O-FucT"/>
    <property type="match status" value="1"/>
</dbReference>
<name>A0A8K0HVQ6_COCNU</name>
<evidence type="ECO:0000256" key="7">
    <source>
        <dbReference type="ARBA" id="ARBA00022968"/>
    </source>
</evidence>
<keyword evidence="15" id="KW-1185">Reference proteome</keyword>
<accession>A0A8K0HVQ6</accession>
<dbReference type="AlphaFoldDB" id="A0A8K0HVQ6"/>
<evidence type="ECO:0000313" key="15">
    <source>
        <dbReference type="Proteomes" id="UP000797356"/>
    </source>
</evidence>
<keyword evidence="5" id="KW-0808">Transferase</keyword>
<keyword evidence="9" id="KW-0472">Membrane</keyword>
<sequence>MDAPTSKANGYIFVKIRGGFHEIRNSICDVVVVSRLLNATLVIPVLQPTTGNKGVSSDFKSFTYLYNEDQFIVALAKDINVVKALPKNIKAAKRRKEIPSFKVPYSASPDYYIEVVLPALKQYVVVELKVADGGCLQVS</sequence>
<reference evidence="14" key="2">
    <citation type="submission" date="2019-07" db="EMBL/GenBank/DDBJ databases">
        <authorList>
            <person name="Yang Y."/>
            <person name="Bocs S."/>
            <person name="Baudouin L."/>
        </authorList>
    </citation>
    <scope>NUCLEOTIDE SEQUENCE</scope>
    <source>
        <tissue evidence="14">Spear leaf of Hainan Tall coconut</tissue>
    </source>
</reference>
<comment type="subcellular location">
    <subcellularLocation>
        <location evidence="1">Membrane</location>
        <topology evidence="1">Single-pass type II membrane protein</topology>
    </subcellularLocation>
</comment>
<keyword evidence="8" id="KW-1133">Transmembrane helix</keyword>
<reference evidence="14" key="1">
    <citation type="journal article" date="2017" name="Gigascience">
        <title>The genome draft of coconut (Cocos nucifera).</title>
        <authorList>
            <person name="Xiao Y."/>
            <person name="Xu P."/>
            <person name="Fan H."/>
            <person name="Baudouin L."/>
            <person name="Xia W."/>
            <person name="Bocs S."/>
            <person name="Xu J."/>
            <person name="Li Q."/>
            <person name="Guo A."/>
            <person name="Zhou L."/>
            <person name="Li J."/>
            <person name="Wu Y."/>
            <person name="Ma Z."/>
            <person name="Armero A."/>
            <person name="Issali A.E."/>
            <person name="Liu N."/>
            <person name="Peng M."/>
            <person name="Yang Y."/>
        </authorList>
    </citation>
    <scope>NUCLEOTIDE SEQUENCE</scope>
    <source>
        <tissue evidence="14">Spear leaf of Hainan Tall coconut</tissue>
    </source>
</reference>
<dbReference type="GO" id="GO:0006004">
    <property type="term" value="P:fucose metabolic process"/>
    <property type="evidence" value="ECO:0007669"/>
    <property type="project" value="UniProtKB-KW"/>
</dbReference>
<evidence type="ECO:0000256" key="2">
    <source>
        <dbReference type="ARBA" id="ARBA00004881"/>
    </source>
</evidence>
<dbReference type="PANTHER" id="PTHR31741:SF46">
    <property type="entry name" value="O-FUCOSYLTRANSFERASE 27"/>
    <property type="match status" value="1"/>
</dbReference>
<keyword evidence="7" id="KW-0735">Signal-anchor</keyword>
<evidence type="ECO:0000313" key="14">
    <source>
        <dbReference type="EMBL" id="KAG1327457.1"/>
    </source>
</evidence>
<evidence type="ECO:0000256" key="8">
    <source>
        <dbReference type="ARBA" id="ARBA00022989"/>
    </source>
</evidence>
<protein>
    <recommendedName>
        <fullName evidence="13">O-fucosyltransferase family protein</fullName>
    </recommendedName>
</protein>
<evidence type="ECO:0000256" key="5">
    <source>
        <dbReference type="ARBA" id="ARBA00022679"/>
    </source>
</evidence>
<comment type="pathway">
    <text evidence="2">Glycan metabolism.</text>
</comment>